<evidence type="ECO:0000313" key="8">
    <source>
        <dbReference type="EMBL" id="OMO59858.1"/>
    </source>
</evidence>
<dbReference type="SUPFAM" id="SSF52047">
    <property type="entry name" value="RNI-like"/>
    <property type="match status" value="1"/>
</dbReference>
<keyword evidence="5" id="KW-0611">Plant defense</keyword>
<dbReference type="GO" id="GO:0006629">
    <property type="term" value="P:lipid metabolic process"/>
    <property type="evidence" value="ECO:0007669"/>
    <property type="project" value="InterPro"/>
</dbReference>
<dbReference type="Gramene" id="OMO59858">
    <property type="protein sequence ID" value="OMO59858"/>
    <property type="gene ID" value="CCACVL1_24568"/>
</dbReference>
<accession>A0A1R3GP20</accession>
<dbReference type="STRING" id="210143.A0A1R3GP20"/>
<keyword evidence="9" id="KW-1185">Reference proteome</keyword>
<name>A0A1R3GP20_COCAP</name>
<dbReference type="GO" id="GO:0005737">
    <property type="term" value="C:cytoplasm"/>
    <property type="evidence" value="ECO:0007669"/>
    <property type="project" value="UniProtKB-SubCell"/>
</dbReference>
<dbReference type="InterPro" id="IPR002921">
    <property type="entry name" value="Fungal_lipase-type"/>
</dbReference>
<feature type="domain" description="FBD" evidence="7">
    <location>
        <begin position="857"/>
        <end position="932"/>
    </location>
</feature>
<dbReference type="GO" id="GO:0005634">
    <property type="term" value="C:nucleus"/>
    <property type="evidence" value="ECO:0007669"/>
    <property type="project" value="UniProtKB-SubCell"/>
</dbReference>
<dbReference type="SMART" id="SM00579">
    <property type="entry name" value="FBD"/>
    <property type="match status" value="1"/>
</dbReference>
<dbReference type="InterPro" id="IPR006566">
    <property type="entry name" value="FBD"/>
</dbReference>
<dbReference type="PANTHER" id="PTHR46898:SF3">
    <property type="entry name" value="FUNGAL LIPASE-LIKE DOMAIN-CONTAINING PROTEIN"/>
    <property type="match status" value="1"/>
</dbReference>
<dbReference type="Pfam" id="PF18117">
    <property type="entry name" value="EDS1_EP"/>
    <property type="match status" value="1"/>
</dbReference>
<dbReference type="Pfam" id="PF01764">
    <property type="entry name" value="Lipase_3"/>
    <property type="match status" value="1"/>
</dbReference>
<dbReference type="InterPro" id="IPR032675">
    <property type="entry name" value="LRR_dom_sf"/>
</dbReference>
<dbReference type="PANTHER" id="PTHR46898">
    <property type="entry name" value="SENESCENCE-ASSOCIATED CARBOXYLESTERASE 101"/>
    <property type="match status" value="1"/>
</dbReference>
<dbReference type="GO" id="GO:0052689">
    <property type="term" value="F:carboxylic ester hydrolase activity"/>
    <property type="evidence" value="ECO:0007669"/>
    <property type="project" value="InterPro"/>
</dbReference>
<dbReference type="CDD" id="cd00519">
    <property type="entry name" value="Lipase_3"/>
    <property type="match status" value="1"/>
</dbReference>
<protein>
    <submittedName>
        <fullName evidence="8">Lipase, class 3</fullName>
    </submittedName>
</protein>
<dbReference type="SUPFAM" id="SSF53474">
    <property type="entry name" value="alpha/beta-Hydrolases"/>
    <property type="match status" value="1"/>
</dbReference>
<evidence type="ECO:0000256" key="3">
    <source>
        <dbReference type="ARBA" id="ARBA00022490"/>
    </source>
</evidence>
<dbReference type="EMBL" id="AWWV01013840">
    <property type="protein sequence ID" value="OMO59858.1"/>
    <property type="molecule type" value="Genomic_DNA"/>
</dbReference>
<dbReference type="OMA" id="IINSHES"/>
<reference evidence="8 9" key="1">
    <citation type="submission" date="2013-09" db="EMBL/GenBank/DDBJ databases">
        <title>Corchorus capsularis genome sequencing.</title>
        <authorList>
            <person name="Alam M."/>
            <person name="Haque M.S."/>
            <person name="Islam M.S."/>
            <person name="Emdad E.M."/>
            <person name="Islam M.M."/>
            <person name="Ahmed B."/>
            <person name="Halim A."/>
            <person name="Hossen Q.M.M."/>
            <person name="Hossain M.Z."/>
            <person name="Ahmed R."/>
            <person name="Khan M.M."/>
            <person name="Islam R."/>
            <person name="Rashid M.M."/>
            <person name="Khan S.A."/>
            <person name="Rahman M.S."/>
            <person name="Alam M."/>
        </authorList>
    </citation>
    <scope>NUCLEOTIDE SEQUENCE [LARGE SCALE GENOMIC DNA]</scope>
    <source>
        <strain evidence="9">cv. CVL-1</strain>
        <tissue evidence="8">Whole seedling</tissue>
    </source>
</reference>
<dbReference type="OrthoDB" id="438440at2759"/>
<evidence type="ECO:0000259" key="7">
    <source>
        <dbReference type="SMART" id="SM00579"/>
    </source>
</evidence>
<gene>
    <name evidence="8" type="ORF">CCACVL1_24568</name>
</gene>
<dbReference type="GO" id="GO:0006952">
    <property type="term" value="P:defense response"/>
    <property type="evidence" value="ECO:0007669"/>
    <property type="project" value="UniProtKB-KW"/>
</dbReference>
<evidence type="ECO:0000313" key="9">
    <source>
        <dbReference type="Proteomes" id="UP000188268"/>
    </source>
</evidence>
<sequence length="932" mass="107383">MKELFNSGSEIANFVVSSGLLKVVWGKVWDSYGGVNLKEQQNLGFSLKWKVYEEAKFDIIVFVASPICTKSHLQEAELVPSTALKDPSFEFLCSNGNSSSIHKAAITLFTSHINELLQLKNQYSRISKPLIITGHSLGGSVASLFTLRLLESLNVTAAKHPLCLTFGSPLVGDKGFQQAISEYPVWTSCFLHVSASEDLIPRLFITPHYLNNNGLTSQSNSYKPFGTFLLCCETGCSCSDNPEAVVELLKAMPLGKNSGNEEKLIVDYGRIVEKLESLIILKGISQLNDFMPTSLRAGTILQLGAVGVHKSQHQDYDLDNLIKILELEDTCYSSKRNVVDPAKKLNDIKVKMAELEWYKKLCKVREKGYYDCYKNKFDRRDMRVENYKEFLTDYWQDIVAQTEKKPQTKHGYFRRIRWLYGGTTYRRMVEPLDIADYYKSGQKEYMTKGRSPHYIKMEQWLEEAEKKNGSCSNAKKQSVDAILTYDSCFWAHVEEARILCKSLQNADASAAEKESSRKKLMKFEEYVMEQIKKFAVSSEIFLKGSSFMQWWKEYEKIIGPDHHNLPLYDFMINDDFLDYGSDACCLGTFHDRVKSIPDNSRIARFCLWYSLLPDNHNHQSMLNPLLCDAAGHQIEEMALGFEFHSEENLYQKVISLPHSLFTSDSLTSFELSMEFPHLDFEFEFPIEFPTSIWSTGRDIHFSIASARLQILTIEANKSDDSYSSLEIKCPNLEYLNISDWDYFNQPPEMWFYNPAIPKVLERLRHVQFLKLSSSTLKAIQFLHSHEDKEAHLDMDKLPIFYNLTHLELELEVEGLILLVYILQKMPHLQSLKLFIGYGDMKEQDMEQKCFKDVLPPACLEHCLQTFSISSFRGTTKEEIDFLRYILENAEVLEHSTVDWYEGCFKGTSEEERMSIQQDLSTLFRSDCLYEFF</sequence>
<comment type="caution">
    <text evidence="8">The sequence shown here is derived from an EMBL/GenBank/DDBJ whole genome shotgun (WGS) entry which is preliminary data.</text>
</comment>
<dbReference type="AlphaFoldDB" id="A0A1R3GP20"/>
<dbReference type="InterPro" id="IPR041266">
    <property type="entry name" value="EDS1_EP"/>
</dbReference>
<keyword evidence="6" id="KW-0539">Nucleus</keyword>
<keyword evidence="3" id="KW-0963">Cytoplasm</keyword>
<proteinExistence type="predicted"/>
<evidence type="ECO:0000256" key="2">
    <source>
        <dbReference type="ARBA" id="ARBA00004496"/>
    </source>
</evidence>
<dbReference type="Gene3D" id="3.40.50.1820">
    <property type="entry name" value="alpha/beta hydrolase"/>
    <property type="match status" value="1"/>
</dbReference>
<comment type="subcellular location">
    <subcellularLocation>
        <location evidence="2">Cytoplasm</location>
    </subcellularLocation>
    <subcellularLocation>
        <location evidence="1">Nucleus</location>
    </subcellularLocation>
</comment>
<evidence type="ECO:0000256" key="1">
    <source>
        <dbReference type="ARBA" id="ARBA00004123"/>
    </source>
</evidence>
<dbReference type="Proteomes" id="UP000188268">
    <property type="component" value="Unassembled WGS sequence"/>
</dbReference>
<dbReference type="Pfam" id="PF08387">
    <property type="entry name" value="FBD"/>
    <property type="match status" value="1"/>
</dbReference>
<evidence type="ECO:0000256" key="4">
    <source>
        <dbReference type="ARBA" id="ARBA00022801"/>
    </source>
</evidence>
<dbReference type="InterPro" id="IPR029058">
    <property type="entry name" value="AB_hydrolase_fold"/>
</dbReference>
<keyword evidence="4" id="KW-0378">Hydrolase</keyword>
<evidence type="ECO:0000256" key="6">
    <source>
        <dbReference type="ARBA" id="ARBA00023242"/>
    </source>
</evidence>
<dbReference type="Gene3D" id="3.80.10.10">
    <property type="entry name" value="Ribonuclease Inhibitor"/>
    <property type="match status" value="1"/>
</dbReference>
<dbReference type="InterPro" id="IPR044603">
    <property type="entry name" value="SAG101-like"/>
</dbReference>
<organism evidence="8 9">
    <name type="scientific">Corchorus capsularis</name>
    <name type="common">Jute</name>
    <dbReference type="NCBI Taxonomy" id="210143"/>
    <lineage>
        <taxon>Eukaryota</taxon>
        <taxon>Viridiplantae</taxon>
        <taxon>Streptophyta</taxon>
        <taxon>Embryophyta</taxon>
        <taxon>Tracheophyta</taxon>
        <taxon>Spermatophyta</taxon>
        <taxon>Magnoliopsida</taxon>
        <taxon>eudicotyledons</taxon>
        <taxon>Gunneridae</taxon>
        <taxon>Pentapetalae</taxon>
        <taxon>rosids</taxon>
        <taxon>malvids</taxon>
        <taxon>Malvales</taxon>
        <taxon>Malvaceae</taxon>
        <taxon>Grewioideae</taxon>
        <taxon>Apeibeae</taxon>
        <taxon>Corchorus</taxon>
    </lineage>
</organism>
<evidence type="ECO:0000256" key="5">
    <source>
        <dbReference type="ARBA" id="ARBA00022821"/>
    </source>
</evidence>